<gene>
    <name evidence="7" type="ORF">VSDG_08308</name>
</gene>
<dbReference type="STRING" id="252740.A0A423VIC9"/>
<evidence type="ECO:0000256" key="3">
    <source>
        <dbReference type="ARBA" id="ARBA00010707"/>
    </source>
</evidence>
<comment type="function">
    <text evidence="1">Required for peroxisome inheritance.</text>
</comment>
<dbReference type="InterPro" id="IPR024758">
    <property type="entry name" value="Inp1"/>
</dbReference>
<evidence type="ECO:0000256" key="5">
    <source>
        <dbReference type="ARBA" id="ARBA00023136"/>
    </source>
</evidence>
<feature type="region of interest" description="Disordered" evidence="6">
    <location>
        <begin position="1"/>
        <end position="21"/>
    </location>
</feature>
<organism evidence="7 8">
    <name type="scientific">Cytospora chrysosperma</name>
    <name type="common">Cytospora canker fungus</name>
    <name type="synonym">Sphaeria chrysosperma</name>
    <dbReference type="NCBI Taxonomy" id="252740"/>
    <lineage>
        <taxon>Eukaryota</taxon>
        <taxon>Fungi</taxon>
        <taxon>Dikarya</taxon>
        <taxon>Ascomycota</taxon>
        <taxon>Pezizomycotina</taxon>
        <taxon>Sordariomycetes</taxon>
        <taxon>Sordariomycetidae</taxon>
        <taxon>Diaporthales</taxon>
        <taxon>Cytosporaceae</taxon>
        <taxon>Cytospora</taxon>
    </lineage>
</organism>
<feature type="compositionally biased region" description="Basic and acidic residues" evidence="6">
    <location>
        <begin position="429"/>
        <end position="441"/>
    </location>
</feature>
<dbReference type="EMBL" id="LJZO01000048">
    <property type="protein sequence ID" value="ROV90749.1"/>
    <property type="molecule type" value="Genomic_DNA"/>
</dbReference>
<name>A0A423VIC9_CYTCH</name>
<feature type="compositionally biased region" description="Polar residues" evidence="6">
    <location>
        <begin position="410"/>
        <end position="424"/>
    </location>
</feature>
<dbReference type="Proteomes" id="UP000284375">
    <property type="component" value="Unassembled WGS sequence"/>
</dbReference>
<accession>A0A423VIC9</accession>
<feature type="region of interest" description="Disordered" evidence="6">
    <location>
        <begin position="246"/>
        <end position="305"/>
    </location>
</feature>
<evidence type="ECO:0000313" key="7">
    <source>
        <dbReference type="EMBL" id="ROV90749.1"/>
    </source>
</evidence>
<dbReference type="OrthoDB" id="4097008at2759"/>
<comment type="subcellular location">
    <subcellularLocation>
        <location evidence="2">Peroxisome membrane</location>
        <topology evidence="2">Peripheral membrane protein</topology>
    </subcellularLocation>
</comment>
<feature type="region of interest" description="Disordered" evidence="6">
    <location>
        <begin position="410"/>
        <end position="441"/>
    </location>
</feature>
<sequence length="812" mass="88465">MDHLRPPGATVPFPAPRRHSTVPATFQPIFPRQTPEPAANGSVETLYNHPSVKIVAFTVGNSAVDRVGPAVDETPGTLPTSSQLERTIAVGAFQIYRAPGSVAFLRCGSALQPILPKSQCWCLDEKSSKFALQIRRPNYWRIEVPSIDDEDIRRALLLREILDKIMQFEKTPCPFERSFTVELPERPTTPVKKRPWTPTARTVAMNWPPMQQPVTPPPEFATRTRFYNPIARRHSDLGLDISHLSLAPATPETKSEAEATGESEKRKADTPTRLPSRRVSEMAFKPLVEEPESLTPPLTAIPPEMAGKAKDNLSQITAPTAPEKENPDELKAASEAPSPKTTQNIDQKREPIPIAKRFLPRKQELERPAVFIAQSAKPAVLAAPLPSGGRAESQEAHVEKTVLPEAFDTQETSQCGEVQAQNEAVTGPEARESGALEGSGELRVRRTRLAAFASRRAATAPSLKLHTSSSTYNGIVENAPRDTAESGSPTDSSDSFHSTESWHSPIAPPSPPMSPSRTYPFPHENIPLARVGHYRRASDYETTPTAAVWERSSTGAVAGSGQGTPITPRGRTMETLEETKVDLKPSEETTTTIPIRGKIDPEEHAANSIADTDSLSTSWSSAASRVSSPGSGHSLQHAPSTTSVFISHNTPRSLSPLPPPATLFTPRAGGALRRLPSTAELQVRASSAVRTIRRIPSAILNKTCEMFFSPPAHLINLMLKVAARIAAGEWRGFVFGMGEEGEVVDVRWDWSDDHDLDEGAALEGWSDADFDFTGNSLGVRGRKKTRASFAAADLSRPARLRGNIFDRSWGVD</sequence>
<comment type="similarity">
    <text evidence="3">Belongs to the INP1 family.</text>
</comment>
<dbReference type="GO" id="GO:0005780">
    <property type="term" value="C:extrinsic component of intraperoxisomal membrane"/>
    <property type="evidence" value="ECO:0007669"/>
    <property type="project" value="InterPro"/>
</dbReference>
<dbReference type="GO" id="GO:0045033">
    <property type="term" value="P:peroxisome inheritance"/>
    <property type="evidence" value="ECO:0007669"/>
    <property type="project" value="InterPro"/>
</dbReference>
<feature type="compositionally biased region" description="Basic and acidic residues" evidence="6">
    <location>
        <begin position="322"/>
        <end position="332"/>
    </location>
</feature>
<evidence type="ECO:0000256" key="2">
    <source>
        <dbReference type="ARBA" id="ARBA00004421"/>
    </source>
</evidence>
<proteinExistence type="inferred from homology"/>
<feature type="region of interest" description="Disordered" evidence="6">
    <location>
        <begin position="318"/>
        <end position="354"/>
    </location>
</feature>
<comment type="caution">
    <text evidence="7">The sequence shown here is derived from an EMBL/GenBank/DDBJ whole genome shotgun (WGS) entry which is preliminary data.</text>
</comment>
<protein>
    <recommendedName>
        <fullName evidence="4">Inheritance of peroxisomes protein 1</fullName>
    </recommendedName>
</protein>
<reference evidence="7 8" key="1">
    <citation type="submission" date="2015-09" db="EMBL/GenBank/DDBJ databases">
        <title>Host preference determinants of Valsa canker pathogens revealed by comparative genomics.</title>
        <authorList>
            <person name="Yin Z."/>
            <person name="Huang L."/>
        </authorList>
    </citation>
    <scope>NUCLEOTIDE SEQUENCE [LARGE SCALE GENOMIC DNA]</scope>
    <source>
        <strain evidence="7 8">YSFL</strain>
    </source>
</reference>
<keyword evidence="8" id="KW-1185">Reference proteome</keyword>
<evidence type="ECO:0000256" key="4">
    <source>
        <dbReference type="ARBA" id="ARBA00021397"/>
    </source>
</evidence>
<evidence type="ECO:0000313" key="8">
    <source>
        <dbReference type="Proteomes" id="UP000284375"/>
    </source>
</evidence>
<keyword evidence="5" id="KW-0472">Membrane</keyword>
<evidence type="ECO:0000256" key="6">
    <source>
        <dbReference type="SAM" id="MobiDB-lite"/>
    </source>
</evidence>
<feature type="compositionally biased region" description="Basic and acidic residues" evidence="6">
    <location>
        <begin position="253"/>
        <end position="270"/>
    </location>
</feature>
<evidence type="ECO:0000256" key="1">
    <source>
        <dbReference type="ARBA" id="ARBA00003594"/>
    </source>
</evidence>
<dbReference type="Pfam" id="PF12634">
    <property type="entry name" value="Inp1"/>
    <property type="match status" value="1"/>
</dbReference>
<feature type="compositionally biased region" description="Polar residues" evidence="6">
    <location>
        <begin position="485"/>
        <end position="499"/>
    </location>
</feature>
<dbReference type="AlphaFoldDB" id="A0A423VIC9"/>
<feature type="region of interest" description="Disordered" evidence="6">
    <location>
        <begin position="471"/>
        <end position="521"/>
    </location>
</feature>